<gene>
    <name evidence="6" type="primary">INH1</name>
    <name evidence="6" type="ORF">LTR78_005522</name>
</gene>
<comment type="function">
    <text evidence="4">Inhibits the enzyme activity of ATPase.</text>
</comment>
<dbReference type="Gene3D" id="1.20.5.500">
    <property type="entry name" value="Single helix bin"/>
    <property type="match status" value="1"/>
</dbReference>
<dbReference type="Pfam" id="PF04568">
    <property type="entry name" value="IATP"/>
    <property type="match status" value="1"/>
</dbReference>
<dbReference type="GO" id="GO:0005739">
    <property type="term" value="C:mitochondrion"/>
    <property type="evidence" value="ECO:0007669"/>
    <property type="project" value="UniProtKB-SubCell"/>
</dbReference>
<keyword evidence="3" id="KW-0496">Mitochondrion</keyword>
<dbReference type="InterPro" id="IPR007648">
    <property type="entry name" value="ATPase_inhibitor_mt"/>
</dbReference>
<feature type="region of interest" description="Disordered" evidence="5">
    <location>
        <begin position="1"/>
        <end position="97"/>
    </location>
</feature>
<dbReference type="Proteomes" id="UP001274830">
    <property type="component" value="Unassembled WGS sequence"/>
</dbReference>
<comment type="caution">
    <text evidence="6">The sequence shown here is derived from an EMBL/GenBank/DDBJ whole genome shotgun (WGS) entry which is preliminary data.</text>
</comment>
<dbReference type="EMBL" id="JAUTXT010000019">
    <property type="protein sequence ID" value="KAK3674436.1"/>
    <property type="molecule type" value="Genomic_DNA"/>
</dbReference>
<sequence length="97" mass="10834">MSLLRLTRQLPSITRTTTSSTRSFTVAARRMAEGDAGATRSGGAAQGDAFTKREQASEDFSIRQREKEKLEALKRKVADSEAQLQKDRDEIENMSKK</sequence>
<keyword evidence="7" id="KW-1185">Reference proteome</keyword>
<comment type="similarity">
    <text evidence="2 4">Belongs to the ATPase inhibitor family.</text>
</comment>
<feature type="compositionally biased region" description="Low complexity" evidence="5">
    <location>
        <begin position="12"/>
        <end position="29"/>
    </location>
</feature>
<name>A0AAE0WME7_9PEZI</name>
<evidence type="ECO:0000256" key="2">
    <source>
        <dbReference type="ARBA" id="ARBA00010901"/>
    </source>
</evidence>
<dbReference type="GO" id="GO:0042030">
    <property type="term" value="F:ATPase inhibitor activity"/>
    <property type="evidence" value="ECO:0007669"/>
    <property type="project" value="InterPro"/>
</dbReference>
<organism evidence="6 7">
    <name type="scientific">Recurvomyces mirabilis</name>
    <dbReference type="NCBI Taxonomy" id="574656"/>
    <lineage>
        <taxon>Eukaryota</taxon>
        <taxon>Fungi</taxon>
        <taxon>Dikarya</taxon>
        <taxon>Ascomycota</taxon>
        <taxon>Pezizomycotina</taxon>
        <taxon>Dothideomycetes</taxon>
        <taxon>Dothideomycetidae</taxon>
        <taxon>Mycosphaerellales</taxon>
        <taxon>Teratosphaeriaceae</taxon>
        <taxon>Recurvomyces</taxon>
    </lineage>
</organism>
<comment type="subcellular location">
    <subcellularLocation>
        <location evidence="1">Mitochondrion</location>
    </subcellularLocation>
</comment>
<reference evidence="6" key="1">
    <citation type="submission" date="2023-07" db="EMBL/GenBank/DDBJ databases">
        <title>Black Yeasts Isolated from many extreme environments.</title>
        <authorList>
            <person name="Coleine C."/>
            <person name="Stajich J.E."/>
            <person name="Selbmann L."/>
        </authorList>
    </citation>
    <scope>NUCLEOTIDE SEQUENCE</scope>
    <source>
        <strain evidence="6">CCFEE 5485</strain>
    </source>
</reference>
<evidence type="ECO:0000313" key="7">
    <source>
        <dbReference type="Proteomes" id="UP001274830"/>
    </source>
</evidence>
<evidence type="ECO:0000256" key="1">
    <source>
        <dbReference type="ARBA" id="ARBA00004173"/>
    </source>
</evidence>
<accession>A0AAE0WME7</accession>
<evidence type="ECO:0000256" key="4">
    <source>
        <dbReference type="RuleBase" id="RU368087"/>
    </source>
</evidence>
<evidence type="ECO:0000313" key="6">
    <source>
        <dbReference type="EMBL" id="KAK3674436.1"/>
    </source>
</evidence>
<dbReference type="AlphaFoldDB" id="A0AAE0WME7"/>
<evidence type="ECO:0000256" key="5">
    <source>
        <dbReference type="SAM" id="MobiDB-lite"/>
    </source>
</evidence>
<evidence type="ECO:0000256" key="3">
    <source>
        <dbReference type="ARBA" id="ARBA00023128"/>
    </source>
</evidence>
<proteinExistence type="inferred from homology"/>
<protein>
    <recommendedName>
        <fullName evidence="4">ATPase inhibitor, mitochondrial</fullName>
    </recommendedName>
</protein>
<feature type="compositionally biased region" description="Basic and acidic residues" evidence="5">
    <location>
        <begin position="50"/>
        <end position="97"/>
    </location>
</feature>
<dbReference type="SUPFAM" id="SSF64602">
    <property type="entry name" value="F1 ATPase inhibitor, IF1, C-terminal domain"/>
    <property type="match status" value="1"/>
</dbReference>